<evidence type="ECO:0000313" key="2">
    <source>
        <dbReference type="Proteomes" id="UP001595851"/>
    </source>
</evidence>
<sequence>MNASLQNAARPFTPDAIVRLLPPTTRLLGLGEPTHGVEAFLELRNELFRHLVEHKGYRSIAIESDILAGLIVDGYVTEGTGTLDDVMSRGFSHGLGASAANRELVRWMRAHNRTRPAQDRLRFYGFDGPLEITGPSSPHTPLTTLHGYLAAHLELPHAAETVNRLLGTDERWTNPDATLDPTQSIGRSPEAKELRLITDDLLALHAANAPHLIALTSREDWWRAGLHGRVAADMLRYHAGMADTTPARLPHLIALRDAMMAAYLGDIVGRSGPTLAFAHNLHLRRDKSRMHFGGMPQQWWSAGALVGAALGDEYAYVASTFGTQGDDVPAPDTVEGVLSALTDEYSVIDPRDLDLARVTARVPASFRYFALDPATVNQADGIVFVKEIPPV</sequence>
<comment type="caution">
    <text evidence="1">The sequence shown here is derived from an EMBL/GenBank/DDBJ whole genome shotgun (WGS) entry which is preliminary data.</text>
</comment>
<gene>
    <name evidence="1" type="ORF">ACFOY2_06565</name>
</gene>
<protein>
    <submittedName>
        <fullName evidence="1">Erythromycin esterase family protein</fullName>
        <ecNumber evidence="1">3.1.1.-</ecNumber>
    </submittedName>
</protein>
<accession>A0ABV8G192</accession>
<dbReference type="EMBL" id="JBHSBI010000003">
    <property type="protein sequence ID" value="MFC4006874.1"/>
    <property type="molecule type" value="Genomic_DNA"/>
</dbReference>
<dbReference type="EC" id="3.1.1.-" evidence="1"/>
<dbReference type="PANTHER" id="PTHR31299:SF0">
    <property type="entry name" value="ESTERASE, PUTATIVE (AFU_ORTHOLOGUE AFUA_1G05850)-RELATED"/>
    <property type="match status" value="1"/>
</dbReference>
<evidence type="ECO:0000313" key="1">
    <source>
        <dbReference type="EMBL" id="MFC4006874.1"/>
    </source>
</evidence>
<name>A0ABV8G192_9ACTN</name>
<keyword evidence="1" id="KW-0378">Hydrolase</keyword>
<dbReference type="Pfam" id="PF05139">
    <property type="entry name" value="Erythro_esteras"/>
    <property type="match status" value="1"/>
</dbReference>
<organism evidence="1 2">
    <name type="scientific">Nonomuraea purpurea</name>
    <dbReference type="NCBI Taxonomy" id="1849276"/>
    <lineage>
        <taxon>Bacteria</taxon>
        <taxon>Bacillati</taxon>
        <taxon>Actinomycetota</taxon>
        <taxon>Actinomycetes</taxon>
        <taxon>Streptosporangiales</taxon>
        <taxon>Streptosporangiaceae</taxon>
        <taxon>Nonomuraea</taxon>
    </lineage>
</organism>
<dbReference type="RefSeq" id="WP_379527023.1">
    <property type="nucleotide sequence ID" value="NZ_JBHSBI010000003.1"/>
</dbReference>
<dbReference type="InterPro" id="IPR014622">
    <property type="entry name" value="UCP036794_erythomycin"/>
</dbReference>
<reference evidence="2" key="1">
    <citation type="journal article" date="2019" name="Int. J. Syst. Evol. Microbiol.">
        <title>The Global Catalogue of Microorganisms (GCM) 10K type strain sequencing project: providing services to taxonomists for standard genome sequencing and annotation.</title>
        <authorList>
            <consortium name="The Broad Institute Genomics Platform"/>
            <consortium name="The Broad Institute Genome Sequencing Center for Infectious Disease"/>
            <person name="Wu L."/>
            <person name="Ma J."/>
        </authorList>
    </citation>
    <scope>NUCLEOTIDE SEQUENCE [LARGE SCALE GENOMIC DNA]</scope>
    <source>
        <strain evidence="2">TBRC 1276</strain>
    </source>
</reference>
<dbReference type="CDD" id="cd14728">
    <property type="entry name" value="Ere-like"/>
    <property type="match status" value="1"/>
</dbReference>
<dbReference type="Proteomes" id="UP001595851">
    <property type="component" value="Unassembled WGS sequence"/>
</dbReference>
<dbReference type="SUPFAM" id="SSF159501">
    <property type="entry name" value="EreA/ChaN-like"/>
    <property type="match status" value="1"/>
</dbReference>
<dbReference type="InterPro" id="IPR007815">
    <property type="entry name" value="Emycin_Estase"/>
</dbReference>
<proteinExistence type="predicted"/>
<dbReference type="GO" id="GO:0016787">
    <property type="term" value="F:hydrolase activity"/>
    <property type="evidence" value="ECO:0007669"/>
    <property type="project" value="UniProtKB-KW"/>
</dbReference>
<keyword evidence="2" id="KW-1185">Reference proteome</keyword>
<dbReference type="PIRSF" id="PIRSF036794">
    <property type="entry name" value="UCP_erythr_ester"/>
    <property type="match status" value="1"/>
</dbReference>
<dbReference type="Gene3D" id="3.30.1870.10">
    <property type="entry name" value="EreA-like, domain 2"/>
    <property type="match status" value="1"/>
</dbReference>
<dbReference type="InterPro" id="IPR052036">
    <property type="entry name" value="Hydrolase/PRTase-associated"/>
</dbReference>
<dbReference type="PANTHER" id="PTHR31299">
    <property type="entry name" value="ESTERASE, PUTATIVE (AFU_ORTHOLOGUE AFUA_1G05850)-RELATED"/>
    <property type="match status" value="1"/>
</dbReference>